<evidence type="ECO:0000313" key="2">
    <source>
        <dbReference type="EMBL" id="PHP65047.1"/>
    </source>
</evidence>
<dbReference type="OrthoDB" id="9130422at2"/>
<evidence type="ECO:0000313" key="3">
    <source>
        <dbReference type="Proteomes" id="UP000221168"/>
    </source>
</evidence>
<protein>
    <submittedName>
        <fullName evidence="2">DUF4864 domain-containing protein</fullName>
    </submittedName>
</protein>
<dbReference type="Proteomes" id="UP000221168">
    <property type="component" value="Unassembled WGS sequence"/>
</dbReference>
<sequence>MWEVNMDNAASRRMFLMAAACLLATPLSAQETPDMTGAQSAIKGQLEAFLADDAKGAYAYAAPNIKRLFPTVERFMSMVEQGYQPVRRPSSYSFGQSIPMAGDTVLQEVLLVDGDGKGWKAIYRMQRQPDGTWKIAGVSLKAADLPTA</sequence>
<keyword evidence="3" id="KW-1185">Reference proteome</keyword>
<gene>
    <name evidence="2" type="ORF">CSC94_21190</name>
</gene>
<proteinExistence type="predicted"/>
<feature type="chain" id="PRO_5013551627" evidence="1">
    <location>
        <begin position="30"/>
        <end position="148"/>
    </location>
</feature>
<dbReference type="AlphaFoldDB" id="A0A2G1QHM4"/>
<feature type="signal peptide" evidence="1">
    <location>
        <begin position="1"/>
        <end position="29"/>
    </location>
</feature>
<accession>A0A2G1QHM4</accession>
<evidence type="ECO:0000256" key="1">
    <source>
        <dbReference type="SAM" id="SignalP"/>
    </source>
</evidence>
<keyword evidence="1" id="KW-0732">Signal</keyword>
<organism evidence="2 3">
    <name type="scientific">Zhengella mangrovi</name>
    <dbReference type="NCBI Taxonomy" id="1982044"/>
    <lineage>
        <taxon>Bacteria</taxon>
        <taxon>Pseudomonadati</taxon>
        <taxon>Pseudomonadota</taxon>
        <taxon>Alphaproteobacteria</taxon>
        <taxon>Hyphomicrobiales</taxon>
        <taxon>Notoacmeibacteraceae</taxon>
        <taxon>Zhengella</taxon>
    </lineage>
</organism>
<name>A0A2G1QHM4_9HYPH</name>
<dbReference type="EMBL" id="PDVP01000019">
    <property type="protein sequence ID" value="PHP65047.1"/>
    <property type="molecule type" value="Genomic_DNA"/>
</dbReference>
<dbReference type="InterPro" id="IPR032347">
    <property type="entry name" value="DUF4864"/>
</dbReference>
<comment type="caution">
    <text evidence="2">The sequence shown here is derived from an EMBL/GenBank/DDBJ whole genome shotgun (WGS) entry which is preliminary data.</text>
</comment>
<dbReference type="Pfam" id="PF16156">
    <property type="entry name" value="DUF4864"/>
    <property type="match status" value="1"/>
</dbReference>
<reference evidence="2 3" key="1">
    <citation type="submission" date="2017-10" db="EMBL/GenBank/DDBJ databases">
        <title>Sedimentibacterium mangrovi gen. nov., sp. nov., a novel member of family Phyllobacteriacea isolated from mangrove sediment.</title>
        <authorList>
            <person name="Liao H."/>
            <person name="Tian Y."/>
        </authorList>
    </citation>
    <scope>NUCLEOTIDE SEQUENCE [LARGE SCALE GENOMIC DNA]</scope>
    <source>
        <strain evidence="2 3">X9-2-2</strain>
    </source>
</reference>